<dbReference type="STRING" id="2025994.A0A2T3A2I1"/>
<dbReference type="EMBL" id="KZ678496">
    <property type="protein sequence ID" value="PSR81689.1"/>
    <property type="molecule type" value="Genomic_DNA"/>
</dbReference>
<dbReference type="InterPro" id="IPR022036">
    <property type="entry name" value="DUF3605"/>
</dbReference>
<dbReference type="FunCoup" id="A0A2T3A2I1">
    <property type="interactions" value="1"/>
</dbReference>
<sequence>MGSNPDPEAAPQPGFLPYWQVNVPPSERQTDCPAPLRNLSAKDRRLIGLPDEEYRVQSWAEVVDIVRTGRLADFRRWPTELRRYREFIWRLNNANHGGGVMAHILCNRLQWTEADLATAAAAVASKNHDRSTLFACDDDYKILWNDWPYGIDRRIVHLVVWTKFELEDDAQTEDEIERFVQKTFSSLVAEDKLIWFKNPPSLKSIHTVEHIHVMLFDPDPEAIDRLTDGDRPHGQLLLDPIGYRQHGRAKNANLDSTTTRALM</sequence>
<dbReference type="GO" id="GO:0006044">
    <property type="term" value="P:N-acetylglucosamine metabolic process"/>
    <property type="evidence" value="ECO:0007669"/>
    <property type="project" value="TreeGrafter"/>
</dbReference>
<protein>
    <submittedName>
        <fullName evidence="1">Uncharacterized protein</fullName>
    </submittedName>
</protein>
<keyword evidence="2" id="KW-1185">Reference proteome</keyword>
<dbReference type="PANTHER" id="PTHR35020:SF4">
    <property type="entry name" value="N-ACETYLGLUCOSAMINE-INDUCED PROTEIN 1"/>
    <property type="match status" value="1"/>
</dbReference>
<reference evidence="1 2" key="1">
    <citation type="journal article" date="2018" name="Mycol. Prog.">
        <title>Coniella lustricola, a new species from submerged detritus.</title>
        <authorList>
            <person name="Raudabaugh D.B."/>
            <person name="Iturriaga T."/>
            <person name="Carver A."/>
            <person name="Mondo S."/>
            <person name="Pangilinan J."/>
            <person name="Lipzen A."/>
            <person name="He G."/>
            <person name="Amirebrahimi M."/>
            <person name="Grigoriev I.V."/>
            <person name="Miller A.N."/>
        </authorList>
    </citation>
    <scope>NUCLEOTIDE SEQUENCE [LARGE SCALE GENOMIC DNA]</scope>
    <source>
        <strain evidence="1 2">B22-T-1</strain>
    </source>
</reference>
<proteinExistence type="predicted"/>
<organism evidence="1 2">
    <name type="scientific">Coniella lustricola</name>
    <dbReference type="NCBI Taxonomy" id="2025994"/>
    <lineage>
        <taxon>Eukaryota</taxon>
        <taxon>Fungi</taxon>
        <taxon>Dikarya</taxon>
        <taxon>Ascomycota</taxon>
        <taxon>Pezizomycotina</taxon>
        <taxon>Sordariomycetes</taxon>
        <taxon>Sordariomycetidae</taxon>
        <taxon>Diaporthales</taxon>
        <taxon>Schizoparmaceae</taxon>
        <taxon>Coniella</taxon>
    </lineage>
</organism>
<evidence type="ECO:0000313" key="1">
    <source>
        <dbReference type="EMBL" id="PSR81689.1"/>
    </source>
</evidence>
<accession>A0A2T3A2I1</accession>
<dbReference type="InParanoid" id="A0A2T3A2I1"/>
<dbReference type="AlphaFoldDB" id="A0A2T3A2I1"/>
<dbReference type="GO" id="GO:0005737">
    <property type="term" value="C:cytoplasm"/>
    <property type="evidence" value="ECO:0007669"/>
    <property type="project" value="TreeGrafter"/>
</dbReference>
<name>A0A2T3A2I1_9PEZI</name>
<dbReference type="OrthoDB" id="10053431at2759"/>
<evidence type="ECO:0000313" key="2">
    <source>
        <dbReference type="Proteomes" id="UP000241462"/>
    </source>
</evidence>
<dbReference type="Pfam" id="PF12239">
    <property type="entry name" value="DUF3605"/>
    <property type="match status" value="1"/>
</dbReference>
<dbReference type="Proteomes" id="UP000241462">
    <property type="component" value="Unassembled WGS sequence"/>
</dbReference>
<gene>
    <name evidence="1" type="ORF">BD289DRAFT_372335</name>
</gene>
<dbReference type="PANTHER" id="PTHR35020">
    <property type="entry name" value="N-ACETYLGLUCOSAMINE-INDUCED PROTEIN 1"/>
    <property type="match status" value="1"/>
</dbReference>